<feature type="transmembrane region" description="Helical" evidence="1">
    <location>
        <begin position="151"/>
        <end position="173"/>
    </location>
</feature>
<evidence type="ECO:0000256" key="1">
    <source>
        <dbReference type="SAM" id="Phobius"/>
    </source>
</evidence>
<feature type="transmembrane region" description="Helical" evidence="1">
    <location>
        <begin position="20"/>
        <end position="47"/>
    </location>
</feature>
<feature type="transmembrane region" description="Helical" evidence="1">
    <location>
        <begin position="62"/>
        <end position="82"/>
    </location>
</feature>
<name>A0A4R5PDH1_9MYCO</name>
<feature type="transmembrane region" description="Helical" evidence="1">
    <location>
        <begin position="105"/>
        <end position="131"/>
    </location>
</feature>
<dbReference type="Proteomes" id="UP000295627">
    <property type="component" value="Unassembled WGS sequence"/>
</dbReference>
<reference evidence="2 3" key="1">
    <citation type="journal article" date="2019" name="Sci. Rep.">
        <title>Extended insight into the Mycobacterium chelonae-abscessus complex through whole genome sequencing of Mycobacterium salmoniphilum outbreak and Mycobacterium salmoniphilum-like strains.</title>
        <authorList>
            <person name="Behra P.R.K."/>
            <person name="Das S."/>
            <person name="Pettersson B.M.F."/>
            <person name="Shirreff L."/>
            <person name="DuCote T."/>
            <person name="Jacobsson K.G."/>
            <person name="Ennis D.G."/>
            <person name="Kirsebom L.A."/>
        </authorList>
    </citation>
    <scope>NUCLEOTIDE SEQUENCE [LARGE SCALE GENOMIC DNA]</scope>
    <source>
        <strain evidence="2 3">DSM 45524</strain>
    </source>
</reference>
<dbReference type="RefSeq" id="WP_078333996.1">
    <property type="nucleotide sequence ID" value="NZ_MAFQ01000005.1"/>
</dbReference>
<dbReference type="GO" id="GO:0043190">
    <property type="term" value="C:ATP-binding cassette (ABC) transporter complex"/>
    <property type="evidence" value="ECO:0007669"/>
    <property type="project" value="InterPro"/>
</dbReference>
<organism evidence="2 3">
    <name type="scientific">Mycobacteroides franklinii</name>
    <dbReference type="NCBI Taxonomy" id="948102"/>
    <lineage>
        <taxon>Bacteria</taxon>
        <taxon>Bacillati</taxon>
        <taxon>Actinomycetota</taxon>
        <taxon>Actinomycetes</taxon>
        <taxon>Mycobacteriales</taxon>
        <taxon>Mycobacteriaceae</taxon>
        <taxon>Mycobacteroides</taxon>
    </lineage>
</organism>
<dbReference type="EMBL" id="RXLR01000014">
    <property type="protein sequence ID" value="TDH22886.1"/>
    <property type="molecule type" value="Genomic_DNA"/>
</dbReference>
<evidence type="ECO:0008006" key="4">
    <source>
        <dbReference type="Google" id="ProtNLM"/>
    </source>
</evidence>
<keyword evidence="1" id="KW-1133">Transmembrane helix</keyword>
<evidence type="ECO:0000313" key="3">
    <source>
        <dbReference type="Proteomes" id="UP000295627"/>
    </source>
</evidence>
<accession>A0A4R5PDH1</accession>
<sequence length="198" mass="20775">MTRETLSVMVRRPIVWREFFLQVSSIVRVAALPTLMLAIPFAVMVIFEVMLLEIAHLAPDTVLVMAAVGTTVVCVDVSSYAIQGEIEALRTAGVDPVRALVVPRVLAGAVAAVLLSFITVAATGVFFFSVFGQHTPISQFIGNLMLLAQPSNVVIGVVEAAVLGLVGGLFACYKGIFANDATVGTQTAVCEPAVQGGV</sequence>
<evidence type="ECO:0000313" key="2">
    <source>
        <dbReference type="EMBL" id="TDH22886.1"/>
    </source>
</evidence>
<comment type="caution">
    <text evidence="2">The sequence shown here is derived from an EMBL/GenBank/DDBJ whole genome shotgun (WGS) entry which is preliminary data.</text>
</comment>
<proteinExistence type="predicted"/>
<dbReference type="Pfam" id="PF02405">
    <property type="entry name" value="MlaE"/>
    <property type="match status" value="1"/>
</dbReference>
<keyword evidence="1" id="KW-0812">Transmembrane</keyword>
<protein>
    <recommendedName>
        <fullName evidence="4">ABC transporter permease</fullName>
    </recommendedName>
</protein>
<dbReference type="AlphaFoldDB" id="A0A4R5PDH1"/>
<keyword evidence="1" id="KW-0472">Membrane</keyword>
<gene>
    <name evidence="2" type="ORF">EJ571_10965</name>
</gene>
<dbReference type="InterPro" id="IPR030802">
    <property type="entry name" value="Permease_MalE"/>
</dbReference>